<dbReference type="InterPro" id="IPR008150">
    <property type="entry name" value="Phytoene_DH_bac_CS"/>
</dbReference>
<evidence type="ECO:0000256" key="5">
    <source>
        <dbReference type="RuleBase" id="RU362075"/>
    </source>
</evidence>
<comment type="similarity">
    <text evidence="2 5">Belongs to the carotenoid/retinoid oxidoreductase family.</text>
</comment>
<evidence type="ECO:0000256" key="2">
    <source>
        <dbReference type="ARBA" id="ARBA00006046"/>
    </source>
</evidence>
<dbReference type="PROSITE" id="PS00982">
    <property type="entry name" value="PHYTOENE_DH"/>
    <property type="match status" value="1"/>
</dbReference>
<dbReference type="InterPro" id="IPR014105">
    <property type="entry name" value="Carotenoid/retinoid_OxRdtase"/>
</dbReference>
<feature type="region of interest" description="Disordered" evidence="6">
    <location>
        <begin position="1"/>
        <end position="33"/>
    </location>
</feature>
<protein>
    <submittedName>
        <fullName evidence="8">All-trans-zeta-carotene desaturase</fullName>
        <ecNumber evidence="8">1.3.99.26</ecNumber>
    </submittedName>
</protein>
<reference evidence="8 9" key="1">
    <citation type="submission" date="2019-02" db="EMBL/GenBank/DDBJ databases">
        <title>Deep-cultivation of Planctomycetes and their phenomic and genomic characterization uncovers novel biology.</title>
        <authorList>
            <person name="Wiegand S."/>
            <person name="Jogler M."/>
            <person name="Boedeker C."/>
            <person name="Pinto D."/>
            <person name="Vollmers J."/>
            <person name="Rivas-Marin E."/>
            <person name="Kohn T."/>
            <person name="Peeters S.H."/>
            <person name="Heuer A."/>
            <person name="Rast P."/>
            <person name="Oberbeckmann S."/>
            <person name="Bunk B."/>
            <person name="Jeske O."/>
            <person name="Meyerdierks A."/>
            <person name="Storesund J.E."/>
            <person name="Kallscheuer N."/>
            <person name="Luecker S."/>
            <person name="Lage O.M."/>
            <person name="Pohl T."/>
            <person name="Merkel B.J."/>
            <person name="Hornburger P."/>
            <person name="Mueller R.-W."/>
            <person name="Bruemmer F."/>
            <person name="Labrenz M."/>
            <person name="Spormann A.M."/>
            <person name="Op den Camp H."/>
            <person name="Overmann J."/>
            <person name="Amann R."/>
            <person name="Jetten M.S.M."/>
            <person name="Mascher T."/>
            <person name="Medema M.H."/>
            <person name="Devos D.P."/>
            <person name="Kaster A.-K."/>
            <person name="Ovreas L."/>
            <person name="Rohde M."/>
            <person name="Galperin M.Y."/>
            <person name="Jogler C."/>
        </authorList>
    </citation>
    <scope>NUCLEOTIDE SEQUENCE [LARGE SCALE GENOMIC DNA]</scope>
    <source>
        <strain evidence="8 9">CA12</strain>
    </source>
</reference>
<dbReference type="Proteomes" id="UP000318741">
    <property type="component" value="Chromosome"/>
</dbReference>
<dbReference type="AlphaFoldDB" id="A0A517PAT4"/>
<feature type="domain" description="Amine oxidase" evidence="7">
    <location>
        <begin position="42"/>
        <end position="525"/>
    </location>
</feature>
<dbReference type="EC" id="1.3.99.26" evidence="8"/>
<dbReference type="Pfam" id="PF01593">
    <property type="entry name" value="Amino_oxidase"/>
    <property type="match status" value="1"/>
</dbReference>
<dbReference type="InterPro" id="IPR002937">
    <property type="entry name" value="Amino_oxidase"/>
</dbReference>
<dbReference type="OrthoDB" id="9814556at2"/>
<evidence type="ECO:0000256" key="3">
    <source>
        <dbReference type="ARBA" id="ARBA00022746"/>
    </source>
</evidence>
<dbReference type="NCBIfam" id="TIGR02734">
    <property type="entry name" value="crtI_fam"/>
    <property type="match status" value="1"/>
</dbReference>
<evidence type="ECO:0000256" key="1">
    <source>
        <dbReference type="ARBA" id="ARBA00004829"/>
    </source>
</evidence>
<evidence type="ECO:0000259" key="7">
    <source>
        <dbReference type="Pfam" id="PF01593"/>
    </source>
</evidence>
<dbReference type="SUPFAM" id="SSF51905">
    <property type="entry name" value="FAD/NAD(P)-binding domain"/>
    <property type="match status" value="1"/>
</dbReference>
<gene>
    <name evidence="8" type="primary">carC</name>
    <name evidence="8" type="ORF">CA12_25820</name>
</gene>
<dbReference type="InterPro" id="IPR036188">
    <property type="entry name" value="FAD/NAD-bd_sf"/>
</dbReference>
<keyword evidence="9" id="KW-1185">Reference proteome</keyword>
<dbReference type="PANTHER" id="PTHR43734">
    <property type="entry name" value="PHYTOENE DESATURASE"/>
    <property type="match status" value="1"/>
</dbReference>
<dbReference type="GO" id="GO:0016117">
    <property type="term" value="P:carotenoid biosynthetic process"/>
    <property type="evidence" value="ECO:0007669"/>
    <property type="project" value="UniProtKB-KW"/>
</dbReference>
<dbReference type="GO" id="GO:0016627">
    <property type="term" value="F:oxidoreductase activity, acting on the CH-CH group of donors"/>
    <property type="evidence" value="ECO:0007669"/>
    <property type="project" value="UniProtKB-ARBA"/>
</dbReference>
<keyword evidence="3 5" id="KW-0125">Carotenoid biosynthesis</keyword>
<feature type="region of interest" description="Disordered" evidence="6">
    <location>
        <begin position="539"/>
        <end position="568"/>
    </location>
</feature>
<feature type="compositionally biased region" description="Low complexity" evidence="6">
    <location>
        <begin position="1"/>
        <end position="12"/>
    </location>
</feature>
<name>A0A517PAT4_9PLAN</name>
<dbReference type="Gene3D" id="3.50.50.60">
    <property type="entry name" value="FAD/NAD(P)-binding domain"/>
    <property type="match status" value="2"/>
</dbReference>
<dbReference type="KEGG" id="acaf:CA12_25820"/>
<dbReference type="PANTHER" id="PTHR43734:SF1">
    <property type="entry name" value="PHYTOENE DESATURASE"/>
    <property type="match status" value="1"/>
</dbReference>
<keyword evidence="4 5" id="KW-0560">Oxidoreductase</keyword>
<sequence length="568" mass="62455">MLRAARTASSRRSVVDGERSERSGNKRPGGGPRVVIVGAGPGGLASAMLLAHAGAQVTVLERRDRPGGRTSAIEADVPEGRFRFDTGPTFFLYPRVLGEIFAAVGRDLMTEVPMTRLDPQYRLNFGSGGRLDATPDVAEMERQIAAINPADAGRFADFLAENRVKLAKFRPILENPFSSWKDLANPTLAKMLPHVRPWLSLDGELKRHFSDPRLRVAFSFQSKYLGMSPFRCPSLFSILSFLEYEHGVWHPTGGCAAVSERMAEIAVELGVDLRLDTEVTGLQFQGKKPVAVECSSDGGGDGETVRCDALVINADFGRAMTRLVPDRLRKNWTNAKLGKKKFSCSTYMLYLGIEGVEEELPHHTIYIAEDYERNLREIETDRVLSEDPSVYVQNACVTDPSLAPAGCSTLYILAPVTHESPHVDWERDAPAFRERVLDQVEAKFGVKNLRDRIRFEQQITPADWDGGYEIHKGATFNLAHNLSQMLHLRPRNRFEDLEGTYLVGGGTHPGSGLPVIYESARISSRLLAQDYGLPEVPSAALPAPAAEEPQTAEASAVSEEPVVAEASV</sequence>
<comment type="pathway">
    <text evidence="1 5">Carotenoid biosynthesis.</text>
</comment>
<dbReference type="PRINTS" id="PR00419">
    <property type="entry name" value="ADXRDTASE"/>
</dbReference>
<accession>A0A517PAT4</accession>
<evidence type="ECO:0000256" key="6">
    <source>
        <dbReference type="SAM" id="MobiDB-lite"/>
    </source>
</evidence>
<evidence type="ECO:0000313" key="9">
    <source>
        <dbReference type="Proteomes" id="UP000318741"/>
    </source>
</evidence>
<feature type="compositionally biased region" description="Basic and acidic residues" evidence="6">
    <location>
        <begin position="13"/>
        <end position="24"/>
    </location>
</feature>
<proteinExistence type="inferred from homology"/>
<organism evidence="8 9">
    <name type="scientific">Alienimonas californiensis</name>
    <dbReference type="NCBI Taxonomy" id="2527989"/>
    <lineage>
        <taxon>Bacteria</taxon>
        <taxon>Pseudomonadati</taxon>
        <taxon>Planctomycetota</taxon>
        <taxon>Planctomycetia</taxon>
        <taxon>Planctomycetales</taxon>
        <taxon>Planctomycetaceae</taxon>
        <taxon>Alienimonas</taxon>
    </lineage>
</organism>
<dbReference type="EMBL" id="CP036265">
    <property type="protein sequence ID" value="QDT16478.1"/>
    <property type="molecule type" value="Genomic_DNA"/>
</dbReference>
<evidence type="ECO:0000256" key="4">
    <source>
        <dbReference type="ARBA" id="ARBA00023002"/>
    </source>
</evidence>
<evidence type="ECO:0000313" key="8">
    <source>
        <dbReference type="EMBL" id="QDT16478.1"/>
    </source>
</evidence>